<reference evidence="2" key="1">
    <citation type="submission" date="2016-10" db="EMBL/GenBank/DDBJ databases">
        <authorList>
            <person name="Varghese N."/>
            <person name="Submissions S."/>
        </authorList>
    </citation>
    <scope>NUCLEOTIDE SEQUENCE [LARGE SCALE GENOMIC DNA]</scope>
    <source>
        <strain evidence="2">DSM 24740</strain>
    </source>
</reference>
<dbReference type="EMBL" id="FOFB01000008">
    <property type="protein sequence ID" value="SEQ31788.1"/>
    <property type="molecule type" value="Genomic_DNA"/>
</dbReference>
<accession>A0A1H9F3J7</accession>
<proteinExistence type="predicted"/>
<evidence type="ECO:0000313" key="1">
    <source>
        <dbReference type="EMBL" id="SEQ31788.1"/>
    </source>
</evidence>
<keyword evidence="2" id="KW-1185">Reference proteome</keyword>
<gene>
    <name evidence="1" type="ORF">SAMN05444359_10848</name>
</gene>
<dbReference type="AlphaFoldDB" id="A0A1H9F3J7"/>
<dbReference type="Proteomes" id="UP000199021">
    <property type="component" value="Unassembled WGS sequence"/>
</dbReference>
<protein>
    <submittedName>
        <fullName evidence="1">Uncharacterized protein</fullName>
    </submittedName>
</protein>
<dbReference type="STRING" id="478744.SAMN05444359_10848"/>
<sequence length="69" mass="7975">MTRMMIEVTNEETLNLIRSLEALQLLRVVTEPSEPLQIDESWVGSISKKTGEAMLAHVEESKNEWDRNF</sequence>
<dbReference type="InParanoid" id="A0A1H9F3J7"/>
<evidence type="ECO:0000313" key="2">
    <source>
        <dbReference type="Proteomes" id="UP000199021"/>
    </source>
</evidence>
<dbReference type="RefSeq" id="WP_090167422.1">
    <property type="nucleotide sequence ID" value="NZ_FOFB01000008.1"/>
</dbReference>
<name>A0A1H9F3J7_9BACT</name>
<organism evidence="1 2">
    <name type="scientific">Neolewinella agarilytica</name>
    <dbReference type="NCBI Taxonomy" id="478744"/>
    <lineage>
        <taxon>Bacteria</taxon>
        <taxon>Pseudomonadati</taxon>
        <taxon>Bacteroidota</taxon>
        <taxon>Saprospiria</taxon>
        <taxon>Saprospirales</taxon>
        <taxon>Lewinellaceae</taxon>
        <taxon>Neolewinella</taxon>
    </lineage>
</organism>